<dbReference type="GO" id="GO:0005524">
    <property type="term" value="F:ATP binding"/>
    <property type="evidence" value="ECO:0007669"/>
    <property type="project" value="UniProtKB-KW"/>
</dbReference>
<evidence type="ECO:0000256" key="1">
    <source>
        <dbReference type="ARBA" id="ARBA00022737"/>
    </source>
</evidence>
<dbReference type="EMBL" id="JAAOXG010000018">
    <property type="protein sequence ID" value="NNJ30007.1"/>
    <property type="molecule type" value="Genomic_DNA"/>
</dbReference>
<evidence type="ECO:0000313" key="6">
    <source>
        <dbReference type="Proteomes" id="UP000539052"/>
    </source>
</evidence>
<proteinExistence type="predicted"/>
<keyword evidence="3 5" id="KW-0067">ATP-binding</keyword>
<keyword evidence="1" id="KW-0677">Repeat</keyword>
<dbReference type="InterPro" id="IPR050611">
    <property type="entry name" value="ABCF"/>
</dbReference>
<protein>
    <submittedName>
        <fullName evidence="5">ABC-F family ATP-binding cassette domain-containing protein</fullName>
    </submittedName>
</protein>
<dbReference type="InterPro" id="IPR017871">
    <property type="entry name" value="ABC_transporter-like_CS"/>
</dbReference>
<accession>A0ABX1VQ68</accession>
<evidence type="ECO:0000256" key="3">
    <source>
        <dbReference type="ARBA" id="ARBA00022840"/>
    </source>
</evidence>
<dbReference type="InterPro" id="IPR003593">
    <property type="entry name" value="AAA+_ATPase"/>
</dbReference>
<dbReference type="Gene3D" id="3.40.50.300">
    <property type="entry name" value="P-loop containing nucleotide triphosphate hydrolases"/>
    <property type="match status" value="2"/>
</dbReference>
<evidence type="ECO:0000256" key="2">
    <source>
        <dbReference type="ARBA" id="ARBA00022741"/>
    </source>
</evidence>
<dbReference type="PROSITE" id="PS50893">
    <property type="entry name" value="ABC_TRANSPORTER_2"/>
    <property type="match status" value="2"/>
</dbReference>
<dbReference type="Pfam" id="PF00005">
    <property type="entry name" value="ABC_tran"/>
    <property type="match status" value="2"/>
</dbReference>
<dbReference type="CDD" id="cd03221">
    <property type="entry name" value="ABCF_EF-3"/>
    <property type="match status" value="1"/>
</dbReference>
<dbReference type="SMART" id="SM00382">
    <property type="entry name" value="AAA"/>
    <property type="match status" value="2"/>
</dbReference>
<dbReference type="InterPro" id="IPR003439">
    <property type="entry name" value="ABC_transporter-like_ATP-bd"/>
</dbReference>
<dbReference type="InterPro" id="IPR027417">
    <property type="entry name" value="P-loop_NTPase"/>
</dbReference>
<dbReference type="SUPFAM" id="SSF52540">
    <property type="entry name" value="P-loop containing nucleoside triphosphate hydrolases"/>
    <property type="match status" value="2"/>
</dbReference>
<sequence>MIKFDNLSYSFPQKDLYHNISFTLEDGQHCAFIGTSGSGKSTLIHILMDPDKYMFDGKLEISPNCRIGYVSQFYERDDAEDITVAQYIGGEFTKLQNEITSICTEMETSSDIDNLLEKYQQALDAFQAIDGDNFETNMNKQLGLADLGKLENLPVSQLSGGEFKLVQVIKEMLTQPNLIIMDEPDVFLDFENLNSLKNLINSHKGTMLVITHNRYLLNHCFNKIIHLENKLLQEFDGRYIDYNFTLLQKKIELQELAVADTEEIQRNQVIINNLRSLATTHTEAARGKSLKARKKIQERLIARRIQAPFVEIKQPDIHFTVANELEDAIVLTVKDYSAAFDEMLLNDVNFEIKSTDKVALIGPNGTGKTTLLRDIYKNSKDSIEINENIQTAFLSQLQGEMLNESETVLDYFFGLGFQTYDEISSYLSNYTFDESVLHQKIGALSGGEKNILQLAKISAGKADLLLLDEPTSHLDTYSQIALEQAIANYKGAVLMISHDFYTIVNCADYVLIIDDKTIRKMSMRKFRQMIYARHFDKDYLELEQKKKAVETKIELALKNTDFELAKGLSEELEAIIELL</sequence>
<dbReference type="RefSeq" id="WP_170821219.1">
    <property type="nucleotide sequence ID" value="NZ_JAAOXG010000018.1"/>
</dbReference>
<feature type="domain" description="ABC transporter" evidence="4">
    <location>
        <begin position="312"/>
        <end position="540"/>
    </location>
</feature>
<dbReference type="PANTHER" id="PTHR19211">
    <property type="entry name" value="ATP-BINDING TRANSPORT PROTEIN-RELATED"/>
    <property type="match status" value="1"/>
</dbReference>
<keyword evidence="2" id="KW-0547">Nucleotide-binding</keyword>
<evidence type="ECO:0000313" key="5">
    <source>
        <dbReference type="EMBL" id="NNJ30007.1"/>
    </source>
</evidence>
<name>A0ABX1VQ68_9FIRM</name>
<keyword evidence="6" id="KW-1185">Reference proteome</keyword>
<dbReference type="Proteomes" id="UP000539052">
    <property type="component" value="Unassembled WGS sequence"/>
</dbReference>
<comment type="caution">
    <text evidence="5">The sequence shown here is derived from an EMBL/GenBank/DDBJ whole genome shotgun (WGS) entry which is preliminary data.</text>
</comment>
<reference evidence="5 6" key="1">
    <citation type="submission" date="2020-03" db="EMBL/GenBank/DDBJ databases">
        <title>Genome Sequence of industrial isolate, B5A.</title>
        <authorList>
            <person name="Sharma S."/>
            <person name="Patil P.B."/>
            <person name="Korpole S."/>
        </authorList>
    </citation>
    <scope>NUCLEOTIDE SEQUENCE [LARGE SCALE GENOMIC DNA]</scope>
    <source>
        <strain evidence="5 6">PI-S10-B5A</strain>
    </source>
</reference>
<dbReference type="PANTHER" id="PTHR19211:SF14">
    <property type="entry name" value="ATP-BINDING CASSETTE SUB-FAMILY F MEMBER 1"/>
    <property type="match status" value="1"/>
</dbReference>
<gene>
    <name evidence="5" type="ORF">G9470_09415</name>
</gene>
<dbReference type="PROSITE" id="PS00211">
    <property type="entry name" value="ABC_TRANSPORTER_1"/>
    <property type="match status" value="1"/>
</dbReference>
<organism evidence="5 6">
    <name type="scientific">Lacrimispora defluvii</name>
    <dbReference type="NCBI Taxonomy" id="2719233"/>
    <lineage>
        <taxon>Bacteria</taxon>
        <taxon>Bacillati</taxon>
        <taxon>Bacillota</taxon>
        <taxon>Clostridia</taxon>
        <taxon>Lachnospirales</taxon>
        <taxon>Lachnospiraceae</taxon>
        <taxon>Lacrimispora</taxon>
    </lineage>
</organism>
<evidence type="ECO:0000259" key="4">
    <source>
        <dbReference type="PROSITE" id="PS50893"/>
    </source>
</evidence>
<feature type="domain" description="ABC transporter" evidence="4">
    <location>
        <begin position="2"/>
        <end position="254"/>
    </location>
</feature>